<dbReference type="InterPro" id="IPR027417">
    <property type="entry name" value="P-loop_NTPase"/>
</dbReference>
<dbReference type="PROSITE" id="PS50294">
    <property type="entry name" value="WD_REPEATS_REGION"/>
    <property type="match status" value="1"/>
</dbReference>
<feature type="repeat" description="WD" evidence="2">
    <location>
        <begin position="1365"/>
        <end position="1406"/>
    </location>
</feature>
<accession>A0AAD9YFY8</accession>
<feature type="domain" description="Nephrocystin 3-like N-terminal" evidence="3">
    <location>
        <begin position="198"/>
        <end position="357"/>
    </location>
</feature>
<organism evidence="4 5">
    <name type="scientific">Colletotrichum kahawae</name>
    <name type="common">Coffee berry disease fungus</name>
    <dbReference type="NCBI Taxonomy" id="34407"/>
    <lineage>
        <taxon>Eukaryota</taxon>
        <taxon>Fungi</taxon>
        <taxon>Dikarya</taxon>
        <taxon>Ascomycota</taxon>
        <taxon>Pezizomycotina</taxon>
        <taxon>Sordariomycetes</taxon>
        <taxon>Hypocreomycetidae</taxon>
        <taxon>Glomerellales</taxon>
        <taxon>Glomerellaceae</taxon>
        <taxon>Colletotrichum</taxon>
        <taxon>Colletotrichum gloeosporioides species complex</taxon>
    </lineage>
</organism>
<dbReference type="GO" id="GO:0009116">
    <property type="term" value="P:nucleoside metabolic process"/>
    <property type="evidence" value="ECO:0007669"/>
    <property type="project" value="InterPro"/>
</dbReference>
<keyword evidence="5" id="KW-1185">Reference proteome</keyword>
<protein>
    <submittedName>
        <fullName evidence="4">Pfs domain-containing protein</fullName>
    </submittedName>
</protein>
<dbReference type="InterPro" id="IPR035994">
    <property type="entry name" value="Nucleoside_phosphorylase_sf"/>
</dbReference>
<dbReference type="Gene3D" id="3.40.50.1580">
    <property type="entry name" value="Nucleoside phosphorylase domain"/>
    <property type="match status" value="1"/>
</dbReference>
<proteinExistence type="predicted"/>
<evidence type="ECO:0000256" key="2">
    <source>
        <dbReference type="PROSITE-ProRule" id="PRU00221"/>
    </source>
</evidence>
<gene>
    <name evidence="4" type="ORF">CKAH01_05250</name>
</gene>
<keyword evidence="2" id="KW-0853">WD repeat</keyword>
<evidence type="ECO:0000313" key="5">
    <source>
        <dbReference type="Proteomes" id="UP001281614"/>
    </source>
</evidence>
<dbReference type="InterPro" id="IPR001680">
    <property type="entry name" value="WD40_rpt"/>
</dbReference>
<dbReference type="SUPFAM" id="SSF50978">
    <property type="entry name" value="WD40 repeat-like"/>
    <property type="match status" value="1"/>
</dbReference>
<dbReference type="PROSITE" id="PS50082">
    <property type="entry name" value="WD_REPEATS_2"/>
    <property type="match status" value="1"/>
</dbReference>
<evidence type="ECO:0000256" key="1">
    <source>
        <dbReference type="ARBA" id="ARBA00022737"/>
    </source>
</evidence>
<dbReference type="InterPro" id="IPR011047">
    <property type="entry name" value="Quinoprotein_ADH-like_sf"/>
</dbReference>
<comment type="caution">
    <text evidence="4">The sequence shown here is derived from an EMBL/GenBank/DDBJ whole genome shotgun (WGS) entry which is preliminary data.</text>
</comment>
<sequence>MAGPPPETDRLFLSHVVHDPTNPIETPAPDLLVPRPERGENEDDPAIFYGLIASANQLMKDANVRDRYAAEKNVLCFEMEAAGLMNHFPCLVIRGICDYSDSHKNKQWQGYAAMTAAAYAKALISVVLPTKVENERRLAEIVEVGLQNVFEKMSGISRSIDQEILNKLTVAMDAAYDSHKEHDEPKCLEGTRVDILSNIMHWAHDSRDQRIFWLNGMAGTGKSTISRTVAKSCYSAGILGATFFFRRGESHRSSAALLFSTIARQLASRRPDLKLLIGEAVKENLDISSKGISEQFWQLIMTPLQRSRHTFNGTRSIIIIDAVDECATEKDIEILIPLLSNVVKCNPSSLKIFITSRPETSAQYAFHHTHGELQEVILQEVTKSVIDHDIELFLKYELSMIRETWNSIHRNDSSKQIGSIWPEQEKIQILLRLARPLFIFAATACRFVRDYRLGDPEEQLAHIIEATKDSGINDGLDSTYRPVLGKFLTVESERSRKILLHDFHVIVGAIILLEEPLPTNSVAPLVSSSTARVDRICGLLRSVLDIPADTSLPIRLLHASFRDFLISPSAEAFQIDAGQSHQRIALGCLRLLSNHDILRYNMCNIRPGDRTSMIPKELVEMRFPPHLRYACLHWPYHLEHAHEAFKHVDEIYRFLQTHLLHWLEALSVLGEFRKAMAMPDLLINKLIISSKHSPDEGLLKLLNDLKWFMAIHGPAIIDHPLHLYWGAILFSPSASEVRRTFISKVPNSVAFFEPHDSVWSCFRLIKASSIAHNEIKSKPYSVAVSPDSTLIAYGFLNGIIELVAMSTGKSLQVIRDHLENPMEPSMDTPSEPVNSLCFSADSACIASTSRCTMCFHTRNGVRKQWWKHADDYRLTNFRRCSLSPDSSTLASVHQNKVILWSTLTGEQLMVLSDMGPASSGHEDGILHDEVSYGQDGFASFSPDSQLLAISFAGLSQIRTVNTGQCLYTFKSDRPAMCPISFATFANAAVRTDIKGDTQYWNLDTGVCTHYSRLGWRLHEPRAQPWYLPRRHALSHDGRLFAAETRTNSGHSIFIWNLKTEKLQWNIPSNCSKSISSSIIFSPDGKYLLDSDENRTFIWSLSLLDLPLQNSGKNDRKQHQGMLTETCFVHKSTVGEVLISTHASISAPEIKFWSTETGEVFKTLISQDPNVESHTVALSRNMQYVFESTAAGSCLMWTVGKSTKLHQVPPVSRTEISLQAPSSSFMKLPLHAPSTAVFAEDSNAVATVSAHEFSLQAVESKSRFRHFTFGANAMAVSAGWDTAVFAFRVPRRYRHVFTVIIRVLNIRTKQHSDFLESMGVEITRLAISPNSKWVCSVSWNTLESKPSDRRTHMTILSTVGQSSRQLVVHGPDIQAVAFSSGSDLLASAALDKTIRIWSVSEGRCIHIFTVGFVAFSLSFSYDSSFLITNYGKLTTPDSTLNSSVRNVGLESDLEAEAPAIPQKPKSIGYGIDLEGGWITWNGTNIMLLPGQIAIGKVDNHTRAGGLSVAIGDHSVSWVDESSKNLYTVGFRKDTTPFETSESL</sequence>
<keyword evidence="1" id="KW-0677">Repeat</keyword>
<dbReference type="InterPro" id="IPR056884">
    <property type="entry name" value="NPHP3-like_N"/>
</dbReference>
<dbReference type="Pfam" id="PF00400">
    <property type="entry name" value="WD40"/>
    <property type="match status" value="1"/>
</dbReference>
<dbReference type="GO" id="GO:0003824">
    <property type="term" value="F:catalytic activity"/>
    <property type="evidence" value="ECO:0007669"/>
    <property type="project" value="InterPro"/>
</dbReference>
<dbReference type="InterPro" id="IPR036322">
    <property type="entry name" value="WD40_repeat_dom_sf"/>
</dbReference>
<dbReference type="EMBL" id="VYYT01000168">
    <property type="protein sequence ID" value="KAK2760564.1"/>
    <property type="molecule type" value="Genomic_DNA"/>
</dbReference>
<name>A0AAD9YFY8_COLKA</name>
<dbReference type="SUPFAM" id="SSF53167">
    <property type="entry name" value="Purine and uridine phosphorylases"/>
    <property type="match status" value="1"/>
</dbReference>
<dbReference type="SUPFAM" id="SSF52540">
    <property type="entry name" value="P-loop containing nucleoside triphosphate hydrolases"/>
    <property type="match status" value="1"/>
</dbReference>
<evidence type="ECO:0000313" key="4">
    <source>
        <dbReference type="EMBL" id="KAK2760564.1"/>
    </source>
</evidence>
<dbReference type="InterPro" id="IPR053137">
    <property type="entry name" value="NLR-like"/>
</dbReference>
<evidence type="ECO:0000259" key="3">
    <source>
        <dbReference type="Pfam" id="PF24883"/>
    </source>
</evidence>
<dbReference type="InterPro" id="IPR015943">
    <property type="entry name" value="WD40/YVTN_repeat-like_dom_sf"/>
</dbReference>
<dbReference type="PANTHER" id="PTHR46082:SF11">
    <property type="entry name" value="AAA+ ATPASE DOMAIN-CONTAINING PROTEIN-RELATED"/>
    <property type="match status" value="1"/>
</dbReference>
<dbReference type="SMART" id="SM00320">
    <property type="entry name" value="WD40"/>
    <property type="match status" value="5"/>
</dbReference>
<dbReference type="Pfam" id="PF24883">
    <property type="entry name" value="NPHP3_N"/>
    <property type="match status" value="1"/>
</dbReference>
<dbReference type="Gene3D" id="2.130.10.10">
    <property type="entry name" value="YVTN repeat-like/Quinoprotein amine dehydrogenase"/>
    <property type="match status" value="4"/>
</dbReference>
<reference evidence="4" key="1">
    <citation type="submission" date="2023-02" db="EMBL/GenBank/DDBJ databases">
        <title>Colletotrichum kahawae CIFC_Que2 genome sequencing and assembly.</title>
        <authorList>
            <person name="Baroncelli R."/>
        </authorList>
    </citation>
    <scope>NUCLEOTIDE SEQUENCE</scope>
    <source>
        <strain evidence="4">CIFC_Que2</strain>
    </source>
</reference>
<dbReference type="SUPFAM" id="SSF50998">
    <property type="entry name" value="Quinoprotein alcohol dehydrogenase-like"/>
    <property type="match status" value="1"/>
</dbReference>
<dbReference type="Proteomes" id="UP001281614">
    <property type="component" value="Unassembled WGS sequence"/>
</dbReference>
<dbReference type="Gene3D" id="3.40.50.300">
    <property type="entry name" value="P-loop containing nucleotide triphosphate hydrolases"/>
    <property type="match status" value="1"/>
</dbReference>
<dbReference type="PANTHER" id="PTHR46082">
    <property type="entry name" value="ATP/GTP-BINDING PROTEIN-RELATED"/>
    <property type="match status" value="1"/>
</dbReference>